<dbReference type="PANTHER" id="PTHR12526">
    <property type="entry name" value="GLYCOSYLTRANSFERASE"/>
    <property type="match status" value="1"/>
</dbReference>
<dbReference type="InterPro" id="IPR001296">
    <property type="entry name" value="Glyco_trans_1"/>
</dbReference>
<keyword evidence="6" id="KW-1185">Reference proteome</keyword>
<feature type="domain" description="Glycosyl transferase family 1" evidence="3">
    <location>
        <begin position="203"/>
        <end position="355"/>
    </location>
</feature>
<feature type="domain" description="Glycosyltransferase subfamily 4-like N-terminal" evidence="4">
    <location>
        <begin position="33"/>
        <end position="185"/>
    </location>
</feature>
<dbReference type="AlphaFoldDB" id="A0A845B9R3"/>
<comment type="caution">
    <text evidence="5">The sequence shown here is derived from an EMBL/GenBank/DDBJ whole genome shotgun (WGS) entry which is preliminary data.</text>
</comment>
<dbReference type="OrthoDB" id="9790710at2"/>
<evidence type="ECO:0000259" key="3">
    <source>
        <dbReference type="Pfam" id="PF00534"/>
    </source>
</evidence>
<organism evidence="5 6">
    <name type="scientific">Allopontixanthobacter sediminis</name>
    <dbReference type="NCBI Taxonomy" id="1689985"/>
    <lineage>
        <taxon>Bacteria</taxon>
        <taxon>Pseudomonadati</taxon>
        <taxon>Pseudomonadota</taxon>
        <taxon>Alphaproteobacteria</taxon>
        <taxon>Sphingomonadales</taxon>
        <taxon>Erythrobacteraceae</taxon>
        <taxon>Allopontixanthobacter</taxon>
    </lineage>
</organism>
<dbReference type="InterPro" id="IPR028098">
    <property type="entry name" value="Glyco_trans_4-like_N"/>
</dbReference>
<dbReference type="SUPFAM" id="SSF53756">
    <property type="entry name" value="UDP-Glycosyltransferase/glycogen phosphorylase"/>
    <property type="match status" value="1"/>
</dbReference>
<sequence length="406" mass="44243">MNAAYPLFKPGDDMPATDTNLRVCSVVTSLTTGGAENLVVNLGEKFAQAGIDHTVVALCDAETLGNAGETEAVMRERITGSGGRFRSLGLTRKRGWLSGARALSRCRQELRPHIWHFHTARAVPMALAARLPEPAILTHHNSRLTFPPALFRLFDVAIAGYIAISPEIEAVYRKHARRPVHQIRNAAGGCFQARGARDGLRSPPRILAVGAVSSQKNYDLLIDTAVALRTKLPDERMPVFRIAGGGEGLEQLRARVAALELENWVHFLGERQDIKELMEQSDVLFNCSLYEGMAISMIEAMAMALPVVATPVPGNLTMVRHGVSGLLAASADESSLAETLIEATENPHHYRTLSRGALMDSRQYSIDACARAHLELYRRVLRTSLGELGLSFGQHRVESGAPTISD</sequence>
<dbReference type="EMBL" id="WTYL01000002">
    <property type="protein sequence ID" value="MXP44329.1"/>
    <property type="molecule type" value="Genomic_DNA"/>
</dbReference>
<evidence type="ECO:0000256" key="1">
    <source>
        <dbReference type="ARBA" id="ARBA00022676"/>
    </source>
</evidence>
<evidence type="ECO:0000256" key="2">
    <source>
        <dbReference type="ARBA" id="ARBA00022679"/>
    </source>
</evidence>
<gene>
    <name evidence="5" type="ORF">GRI65_07655</name>
</gene>
<dbReference type="Gene3D" id="3.40.50.2000">
    <property type="entry name" value="Glycogen Phosphorylase B"/>
    <property type="match status" value="2"/>
</dbReference>
<dbReference type="Pfam" id="PF00534">
    <property type="entry name" value="Glycos_transf_1"/>
    <property type="match status" value="1"/>
</dbReference>
<accession>A0A845B9R3</accession>
<protein>
    <submittedName>
        <fullName evidence="5">Glycosyltransferase</fullName>
    </submittedName>
</protein>
<evidence type="ECO:0000313" key="5">
    <source>
        <dbReference type="EMBL" id="MXP44329.1"/>
    </source>
</evidence>
<evidence type="ECO:0000313" key="6">
    <source>
        <dbReference type="Proteomes" id="UP000431922"/>
    </source>
</evidence>
<dbReference type="PANTHER" id="PTHR12526:SF510">
    <property type="entry name" value="D-INOSITOL 3-PHOSPHATE GLYCOSYLTRANSFERASE"/>
    <property type="match status" value="1"/>
</dbReference>
<dbReference type="RefSeq" id="WP_160755936.1">
    <property type="nucleotide sequence ID" value="NZ_WTYL01000002.1"/>
</dbReference>
<proteinExistence type="predicted"/>
<name>A0A845B9R3_9SPHN</name>
<reference evidence="5 6" key="1">
    <citation type="submission" date="2019-12" db="EMBL/GenBank/DDBJ databases">
        <title>Genomic-based taxomic classification of the family Erythrobacteraceae.</title>
        <authorList>
            <person name="Xu L."/>
        </authorList>
    </citation>
    <scope>NUCLEOTIDE SEQUENCE [LARGE SCALE GENOMIC DNA]</scope>
    <source>
        <strain evidence="5 6">KCTC 42453</strain>
    </source>
</reference>
<dbReference type="GO" id="GO:0016757">
    <property type="term" value="F:glycosyltransferase activity"/>
    <property type="evidence" value="ECO:0007669"/>
    <property type="project" value="UniProtKB-KW"/>
</dbReference>
<keyword evidence="2 5" id="KW-0808">Transferase</keyword>
<dbReference type="Proteomes" id="UP000431922">
    <property type="component" value="Unassembled WGS sequence"/>
</dbReference>
<keyword evidence="1" id="KW-0328">Glycosyltransferase</keyword>
<dbReference type="CDD" id="cd03801">
    <property type="entry name" value="GT4_PimA-like"/>
    <property type="match status" value="1"/>
</dbReference>
<evidence type="ECO:0000259" key="4">
    <source>
        <dbReference type="Pfam" id="PF13439"/>
    </source>
</evidence>
<dbReference type="Pfam" id="PF13439">
    <property type="entry name" value="Glyco_transf_4"/>
    <property type="match status" value="1"/>
</dbReference>